<keyword evidence="1" id="KW-0472">Membrane</keyword>
<feature type="transmembrane region" description="Helical" evidence="1">
    <location>
        <begin position="6"/>
        <end position="24"/>
    </location>
</feature>
<dbReference type="EMBL" id="CBLX010000009">
    <property type="protein sequence ID" value="CDG39659.1"/>
    <property type="molecule type" value="Genomic_DNA"/>
</dbReference>
<organism evidence="2 3">
    <name type="scientific">Asaia bogorensis</name>
    <dbReference type="NCBI Taxonomy" id="91915"/>
    <lineage>
        <taxon>Bacteria</taxon>
        <taxon>Pseudomonadati</taxon>
        <taxon>Pseudomonadota</taxon>
        <taxon>Alphaproteobacteria</taxon>
        <taxon>Acetobacterales</taxon>
        <taxon>Acetobacteraceae</taxon>
        <taxon>Asaia</taxon>
    </lineage>
</organism>
<proteinExistence type="predicted"/>
<protein>
    <submittedName>
        <fullName evidence="2">Uncharacterized protein</fullName>
    </submittedName>
</protein>
<dbReference type="Proteomes" id="UP000027583">
    <property type="component" value="Unassembled WGS sequence"/>
</dbReference>
<reference evidence="2 3" key="1">
    <citation type="journal article" date="2014" name="Genome Biol. Evol.">
        <title>Acetic acid bacteria genomes reveal functional traits for adaptation to life in insect guts.</title>
        <authorList>
            <person name="Chouaia B."/>
            <person name="Gaiarsa S."/>
            <person name="Crotti E."/>
            <person name="Comandatore F."/>
            <person name="Degli Esposti M."/>
            <person name="Ricci I."/>
            <person name="Alma A."/>
            <person name="Favia G."/>
            <person name="Bandi C."/>
            <person name="Daffonchio D."/>
        </authorList>
    </citation>
    <scope>NUCLEOTIDE SEQUENCE [LARGE SCALE GENOMIC DNA]</scope>
    <source>
        <strain evidence="2 3">SF2.1</strain>
    </source>
</reference>
<evidence type="ECO:0000256" key="1">
    <source>
        <dbReference type="SAM" id="Phobius"/>
    </source>
</evidence>
<evidence type="ECO:0000313" key="2">
    <source>
        <dbReference type="EMBL" id="CDG39659.1"/>
    </source>
</evidence>
<dbReference type="RefSeq" id="WP_023977148.1">
    <property type="nucleotide sequence ID" value="NZ_CBLX010000009.1"/>
</dbReference>
<dbReference type="AlphaFoldDB" id="A0A060QEW8"/>
<accession>A0A060QEW8</accession>
<gene>
    <name evidence="2" type="ORF">ASAP_1614</name>
</gene>
<reference evidence="2 3" key="2">
    <citation type="journal article" date="2014" name="PLoS ONE">
        <title>Evolution of mitochondria reconstructed from the energy metabolism of living bacteria.</title>
        <authorList>
            <person name="Degli Esposti M."/>
            <person name="Chouaia B."/>
            <person name="Comandatore F."/>
            <person name="Crotti E."/>
            <person name="Sassera D."/>
            <person name="Lievens P.M."/>
            <person name="Daffonchio D."/>
            <person name="Bandi C."/>
        </authorList>
    </citation>
    <scope>NUCLEOTIDE SEQUENCE [LARGE SCALE GENOMIC DNA]</scope>
    <source>
        <strain evidence="2 3">SF2.1</strain>
    </source>
</reference>
<keyword evidence="1" id="KW-1133">Transmembrane helix</keyword>
<evidence type="ECO:0000313" key="3">
    <source>
        <dbReference type="Proteomes" id="UP000027583"/>
    </source>
</evidence>
<comment type="caution">
    <text evidence="2">The sequence shown here is derived from an EMBL/GenBank/DDBJ whole genome shotgun (WGS) entry which is preliminary data.</text>
</comment>
<keyword evidence="1" id="KW-0812">Transmembrane</keyword>
<name>A0A060QEW8_9PROT</name>
<sequence>MTADLIAGAVAFIVAALGALIWYANRAGKNAASVSTSEAAKTSADATTLKAQSMAQAQADKPATEDAVLQRLEDGTA</sequence>